<dbReference type="SUPFAM" id="SSF53187">
    <property type="entry name" value="Zn-dependent exopeptidases"/>
    <property type="match status" value="1"/>
</dbReference>
<proteinExistence type="predicted"/>
<reference evidence="4" key="1">
    <citation type="submission" date="2021-11" db="EMBL/GenBank/DDBJ databases">
        <title>Cultivation dependent microbiological survey of springs from the worlds oldest radium mine currently devoted to the extraction of radon-saturated water.</title>
        <authorList>
            <person name="Kapinusova G."/>
            <person name="Smrhova T."/>
            <person name="Strejcek M."/>
            <person name="Suman J."/>
            <person name="Jani K."/>
            <person name="Pajer P."/>
            <person name="Uhlik O."/>
        </authorList>
    </citation>
    <scope>NUCLEOTIDE SEQUENCE [LARGE SCALE GENOMIC DNA]</scope>
    <source>
        <strain evidence="4">J379</strain>
    </source>
</reference>
<dbReference type="Pfam" id="PF02225">
    <property type="entry name" value="PA"/>
    <property type="match status" value="1"/>
</dbReference>
<dbReference type="InterPro" id="IPR007484">
    <property type="entry name" value="Peptidase_M28"/>
</dbReference>
<evidence type="ECO:0000313" key="4">
    <source>
        <dbReference type="Proteomes" id="UP001058860"/>
    </source>
</evidence>
<dbReference type="PANTHER" id="PTHR10404:SF46">
    <property type="entry name" value="VACUOLAR PROTEIN SORTING-ASSOCIATED PROTEIN 70"/>
    <property type="match status" value="1"/>
</dbReference>
<dbReference type="Pfam" id="PF04389">
    <property type="entry name" value="Peptidase_M28"/>
    <property type="match status" value="1"/>
</dbReference>
<dbReference type="EMBL" id="CP088295">
    <property type="protein sequence ID" value="UUY04515.1"/>
    <property type="molecule type" value="Genomic_DNA"/>
</dbReference>
<protein>
    <submittedName>
        <fullName evidence="3">M28 family peptidase</fullName>
    </submittedName>
</protein>
<dbReference type="InterPro" id="IPR039373">
    <property type="entry name" value="Peptidase_M28B"/>
</dbReference>
<dbReference type="SUPFAM" id="SSF52025">
    <property type="entry name" value="PA domain"/>
    <property type="match status" value="1"/>
</dbReference>
<evidence type="ECO:0000259" key="1">
    <source>
        <dbReference type="Pfam" id="PF02225"/>
    </source>
</evidence>
<keyword evidence="4" id="KW-1185">Reference proteome</keyword>
<feature type="domain" description="Peptidase M28" evidence="2">
    <location>
        <begin position="242"/>
        <end position="430"/>
    </location>
</feature>
<gene>
    <name evidence="3" type="ORF">LRS13_02975</name>
</gene>
<evidence type="ECO:0000313" key="3">
    <source>
        <dbReference type="EMBL" id="UUY04515.1"/>
    </source>
</evidence>
<organism evidence="3 4">
    <name type="scientific">Svornostia abyssi</name>
    <dbReference type="NCBI Taxonomy" id="2898438"/>
    <lineage>
        <taxon>Bacteria</taxon>
        <taxon>Bacillati</taxon>
        <taxon>Actinomycetota</taxon>
        <taxon>Thermoleophilia</taxon>
        <taxon>Solirubrobacterales</taxon>
        <taxon>Baekduiaceae</taxon>
        <taxon>Svornostia</taxon>
    </lineage>
</organism>
<evidence type="ECO:0000259" key="2">
    <source>
        <dbReference type="Pfam" id="PF04389"/>
    </source>
</evidence>
<dbReference type="Proteomes" id="UP001058860">
    <property type="component" value="Chromosome"/>
</dbReference>
<dbReference type="Gene3D" id="3.40.630.10">
    <property type="entry name" value="Zn peptidases"/>
    <property type="match status" value="1"/>
</dbReference>
<feature type="domain" description="PA" evidence="1">
    <location>
        <begin position="112"/>
        <end position="213"/>
    </location>
</feature>
<dbReference type="Gene3D" id="3.50.30.30">
    <property type="match status" value="1"/>
</dbReference>
<dbReference type="RefSeq" id="WP_353864997.1">
    <property type="nucleotide sequence ID" value="NZ_CP088295.1"/>
</dbReference>
<name>A0ABY5PIP6_9ACTN</name>
<dbReference type="InterPro" id="IPR046450">
    <property type="entry name" value="PA_dom_sf"/>
</dbReference>
<dbReference type="PANTHER" id="PTHR10404">
    <property type="entry name" value="N-ACETYLATED-ALPHA-LINKED ACIDIC DIPEPTIDASE"/>
    <property type="match status" value="1"/>
</dbReference>
<dbReference type="InterPro" id="IPR003137">
    <property type="entry name" value="PA_domain"/>
</dbReference>
<accession>A0ABY5PIP6</accession>
<sequence length="586" mass="62233">MAHSTIGAPGLTGPERELTDAVSAQELARDLEWFSEHGLRLAGTEGERAGARYVRDRMVEAGIDCELEGYDGWVSYGTEPERFGPATVTLPDGEALAGKIYAFGGSTPPDGVSGELVWVGTGAPSEYDRLGADVRGKVALSILSMDAPHGEPVAVAGERGAVGIVIMNWSDRHGRVVHTGTSRGIWGNPTAEDLTSESRIPVVSVCFEDGQRLRALADADGGASVRLDVQTHAQWAPSQQPIASIPGTDGDDFVLVYCHLDTYGRGMTDNTTGVVGLMELARRLSAVRGSLRRGVRLAWWAGHEMPYNGSTFHLDAHWDEIRDHCVAVINADSWAIADTLDKVLTWGFAETEAFATAAADDVLGMSTGFEDFDAREAEQSFWGIGIPSWMAFSIADGYPDGLSYLGGYWHSEEDKLEHVDQPALAQLTAIYALSCLRLCTAPVLPFSYTGLAERLRTLLDELAGAHPDAVAWDGVRAAAARFASAAAAAELAIAGGADPAACNRALMACARAINPVVYTVGGVYAQDASSASHLRKRLPGLQQALAGMTADDPVQATAWSTNAMRERNRTVDALLAAAEALESCSG</sequence>